<dbReference type="Pfam" id="PF13186">
    <property type="entry name" value="SPASM"/>
    <property type="match status" value="1"/>
</dbReference>
<feature type="non-terminal residue" evidence="2">
    <location>
        <position position="1"/>
    </location>
</feature>
<sequence length="159" mass="19116">LYKRKINFTYTLVNLHPHNFNEFTSKKNVYMSTDKEITLELQKLRNLADKLKINLSITVPWDKEVNKDNGYCLTFWDRFQLIPDRNLPKEKWIGNVVPSQCNAVVLGDLYSLGNIFEHKNLMDFWNNKKLLEIRRNLIKRKYPDRMCSTCYKYNENFKT</sequence>
<reference evidence="2" key="1">
    <citation type="journal article" date="2014" name="Front. Microbiol.">
        <title>High frequency of phylogenetically diverse reductive dehalogenase-homologous genes in deep subseafloor sedimentary metagenomes.</title>
        <authorList>
            <person name="Kawai M."/>
            <person name="Futagami T."/>
            <person name="Toyoda A."/>
            <person name="Takaki Y."/>
            <person name="Nishi S."/>
            <person name="Hori S."/>
            <person name="Arai W."/>
            <person name="Tsubouchi T."/>
            <person name="Morono Y."/>
            <person name="Uchiyama I."/>
            <person name="Ito T."/>
            <person name="Fujiyama A."/>
            <person name="Inagaki F."/>
            <person name="Takami H."/>
        </authorList>
    </citation>
    <scope>NUCLEOTIDE SEQUENCE</scope>
    <source>
        <strain evidence="2">Expedition CK06-06</strain>
    </source>
</reference>
<dbReference type="EMBL" id="BARU01044753">
    <property type="protein sequence ID" value="GAH80950.1"/>
    <property type="molecule type" value="Genomic_DNA"/>
</dbReference>
<dbReference type="InterPro" id="IPR013785">
    <property type="entry name" value="Aldolase_TIM"/>
</dbReference>
<evidence type="ECO:0000313" key="2">
    <source>
        <dbReference type="EMBL" id="GAH80950.1"/>
    </source>
</evidence>
<dbReference type="InterPro" id="IPR023885">
    <property type="entry name" value="4Fe4S-binding_SPASM_dom"/>
</dbReference>
<accession>X1JHH3</accession>
<dbReference type="Gene3D" id="3.20.20.70">
    <property type="entry name" value="Aldolase class I"/>
    <property type="match status" value="1"/>
</dbReference>
<evidence type="ECO:0000259" key="1">
    <source>
        <dbReference type="Pfam" id="PF13186"/>
    </source>
</evidence>
<dbReference type="AlphaFoldDB" id="X1JHH3"/>
<dbReference type="CDD" id="cd21109">
    <property type="entry name" value="SPASM"/>
    <property type="match status" value="1"/>
</dbReference>
<proteinExistence type="predicted"/>
<protein>
    <recommendedName>
        <fullName evidence="1">4Fe4S-binding SPASM domain-containing protein</fullName>
    </recommendedName>
</protein>
<name>X1JHH3_9ZZZZ</name>
<feature type="domain" description="4Fe4S-binding SPASM" evidence="1">
    <location>
        <begin position="92"/>
        <end position="151"/>
    </location>
</feature>
<organism evidence="2">
    <name type="scientific">marine sediment metagenome</name>
    <dbReference type="NCBI Taxonomy" id="412755"/>
    <lineage>
        <taxon>unclassified sequences</taxon>
        <taxon>metagenomes</taxon>
        <taxon>ecological metagenomes</taxon>
    </lineage>
</organism>
<comment type="caution">
    <text evidence="2">The sequence shown here is derived from an EMBL/GenBank/DDBJ whole genome shotgun (WGS) entry which is preliminary data.</text>
</comment>
<gene>
    <name evidence="2" type="ORF">S03H2_68148</name>
</gene>